<reference evidence="2" key="1">
    <citation type="submission" date="2016-10" db="EMBL/GenBank/DDBJ databases">
        <authorList>
            <person name="Varghese N."/>
            <person name="Submissions S."/>
        </authorList>
    </citation>
    <scope>NUCLEOTIDE SEQUENCE [LARGE SCALE GENOMIC DNA]</scope>
    <source>
        <strain evidence="2">CGMCC 1.8975</strain>
    </source>
</reference>
<dbReference type="STRING" id="651662.SAMN04488069_105187"/>
<gene>
    <name evidence="1" type="ORF">SAMN04488069_105187</name>
</gene>
<dbReference type="EMBL" id="FNOV01000005">
    <property type="protein sequence ID" value="SDY07194.1"/>
    <property type="molecule type" value="Genomic_DNA"/>
</dbReference>
<accession>A0A1H3GXG5</accession>
<keyword evidence="2" id="KW-1185">Reference proteome</keyword>
<evidence type="ECO:0000313" key="2">
    <source>
        <dbReference type="Proteomes" id="UP000199249"/>
    </source>
</evidence>
<dbReference type="AlphaFoldDB" id="A0A1H3GXG5"/>
<organism evidence="1 2">
    <name type="scientific">Hymenobacter psychrophilus</name>
    <dbReference type="NCBI Taxonomy" id="651662"/>
    <lineage>
        <taxon>Bacteria</taxon>
        <taxon>Pseudomonadati</taxon>
        <taxon>Bacteroidota</taxon>
        <taxon>Cytophagia</taxon>
        <taxon>Cytophagales</taxon>
        <taxon>Hymenobacteraceae</taxon>
        <taxon>Hymenobacter</taxon>
    </lineage>
</organism>
<protein>
    <recommendedName>
        <fullName evidence="3">SpoIIAA-like</fullName>
    </recommendedName>
</protein>
<dbReference type="OrthoDB" id="852227at2"/>
<dbReference type="Proteomes" id="UP000199249">
    <property type="component" value="Unassembled WGS sequence"/>
</dbReference>
<name>A0A1H3GXG5_9BACT</name>
<proteinExistence type="predicted"/>
<sequence length="153" mass="17271">MSSFKLQPLSTLTDDSGQQLATIEHDPARQLLAVHWFGNLTGQQVVDVTRRTMQLTANCPYQLLLNDKSQATGDWSEALDWLEYEWLPPVLVGGLHAVAYVFTPDMHNQLASYRFLERLIAYVRVEVFSNMPDALQWLEQAAAAPTIRNLGVI</sequence>
<dbReference type="RefSeq" id="WP_092739277.1">
    <property type="nucleotide sequence ID" value="NZ_FNOV01000005.1"/>
</dbReference>
<evidence type="ECO:0000313" key="1">
    <source>
        <dbReference type="EMBL" id="SDY07194.1"/>
    </source>
</evidence>
<evidence type="ECO:0008006" key="3">
    <source>
        <dbReference type="Google" id="ProtNLM"/>
    </source>
</evidence>